<keyword evidence="3" id="KW-1185">Reference proteome</keyword>
<proteinExistence type="predicted"/>
<accession>A0AAW1XPR5</accession>
<sequence length="142" mass="15112">MATTTISNSQQPANSQTTRNHHHHKALPSQTRASNLQSPTNHHDNSHPYQLHGIISPFLPRRAQPHAAPLCPARERPKPEPILRGRTAALPQAGVPSPSKTPPSLSLAPSPVRAALVAPSPTAKSPPPLRPHCLARVSVTAA</sequence>
<dbReference type="EMBL" id="JBEDUW010000003">
    <property type="protein sequence ID" value="KAK9938542.1"/>
    <property type="molecule type" value="Genomic_DNA"/>
</dbReference>
<evidence type="ECO:0000256" key="1">
    <source>
        <dbReference type="SAM" id="MobiDB-lite"/>
    </source>
</evidence>
<name>A0AAW1XPR5_RUBAR</name>
<feature type="compositionally biased region" description="Polar residues" evidence="1">
    <location>
        <begin position="1"/>
        <end position="18"/>
    </location>
</feature>
<dbReference type="AlphaFoldDB" id="A0AAW1XPR5"/>
<organism evidence="2 3">
    <name type="scientific">Rubus argutus</name>
    <name type="common">Southern blackberry</name>
    <dbReference type="NCBI Taxonomy" id="59490"/>
    <lineage>
        <taxon>Eukaryota</taxon>
        <taxon>Viridiplantae</taxon>
        <taxon>Streptophyta</taxon>
        <taxon>Embryophyta</taxon>
        <taxon>Tracheophyta</taxon>
        <taxon>Spermatophyta</taxon>
        <taxon>Magnoliopsida</taxon>
        <taxon>eudicotyledons</taxon>
        <taxon>Gunneridae</taxon>
        <taxon>Pentapetalae</taxon>
        <taxon>rosids</taxon>
        <taxon>fabids</taxon>
        <taxon>Rosales</taxon>
        <taxon>Rosaceae</taxon>
        <taxon>Rosoideae</taxon>
        <taxon>Rosoideae incertae sedis</taxon>
        <taxon>Rubus</taxon>
    </lineage>
</organism>
<dbReference type="Proteomes" id="UP001457282">
    <property type="component" value="Unassembled WGS sequence"/>
</dbReference>
<reference evidence="2 3" key="1">
    <citation type="journal article" date="2023" name="G3 (Bethesda)">
        <title>A chromosome-length genome assembly and annotation of blackberry (Rubus argutus, cv. 'Hillquist').</title>
        <authorList>
            <person name="Bruna T."/>
            <person name="Aryal R."/>
            <person name="Dudchenko O."/>
            <person name="Sargent D.J."/>
            <person name="Mead D."/>
            <person name="Buti M."/>
            <person name="Cavallini A."/>
            <person name="Hytonen T."/>
            <person name="Andres J."/>
            <person name="Pham M."/>
            <person name="Weisz D."/>
            <person name="Mascagni F."/>
            <person name="Usai G."/>
            <person name="Natali L."/>
            <person name="Bassil N."/>
            <person name="Fernandez G.E."/>
            <person name="Lomsadze A."/>
            <person name="Armour M."/>
            <person name="Olukolu B."/>
            <person name="Poorten T."/>
            <person name="Britton C."/>
            <person name="Davik J."/>
            <person name="Ashrafi H."/>
            <person name="Aiden E.L."/>
            <person name="Borodovsky M."/>
            <person name="Worthington M."/>
        </authorList>
    </citation>
    <scope>NUCLEOTIDE SEQUENCE [LARGE SCALE GENOMIC DNA]</scope>
    <source>
        <strain evidence="2">PI 553951</strain>
    </source>
</reference>
<gene>
    <name evidence="2" type="ORF">M0R45_015272</name>
</gene>
<comment type="caution">
    <text evidence="2">The sequence shown here is derived from an EMBL/GenBank/DDBJ whole genome shotgun (WGS) entry which is preliminary data.</text>
</comment>
<feature type="compositionally biased region" description="Polar residues" evidence="1">
    <location>
        <begin position="28"/>
        <end position="40"/>
    </location>
</feature>
<feature type="compositionally biased region" description="Low complexity" evidence="1">
    <location>
        <begin position="96"/>
        <end position="110"/>
    </location>
</feature>
<feature type="region of interest" description="Disordered" evidence="1">
    <location>
        <begin position="1"/>
        <end position="110"/>
    </location>
</feature>
<evidence type="ECO:0000313" key="2">
    <source>
        <dbReference type="EMBL" id="KAK9938542.1"/>
    </source>
</evidence>
<feature type="compositionally biased region" description="Basic and acidic residues" evidence="1">
    <location>
        <begin position="73"/>
        <end position="83"/>
    </location>
</feature>
<evidence type="ECO:0000313" key="3">
    <source>
        <dbReference type="Proteomes" id="UP001457282"/>
    </source>
</evidence>
<protein>
    <submittedName>
        <fullName evidence="2">Uncharacterized protein</fullName>
    </submittedName>
</protein>